<keyword evidence="1" id="KW-0732">Signal</keyword>
<sequence length="100" mass="11368">KCFHSKYQVEGMTRSCSIYLLLFLLLFNNPSDGSEVRGTLWSSTHSWGLRLLQEMKKFMGLQNKGPAHPLSMSIGARVETPFDFEEELVGPQEGREEFGL</sequence>
<name>A0A0K2TPU6_LEPSM</name>
<feature type="non-terminal residue" evidence="2">
    <location>
        <position position="1"/>
    </location>
</feature>
<accession>A0A0K2TPU6</accession>
<feature type="chain" id="PRO_5005488030" evidence="1">
    <location>
        <begin position="34"/>
        <end position="100"/>
    </location>
</feature>
<evidence type="ECO:0000313" key="2">
    <source>
        <dbReference type="EMBL" id="CDW27692.1"/>
    </source>
</evidence>
<protein>
    <submittedName>
        <fullName evidence="2">Uncharacterized protein</fullName>
    </submittedName>
</protein>
<feature type="signal peptide" evidence="1">
    <location>
        <begin position="1"/>
        <end position="33"/>
    </location>
</feature>
<dbReference type="EMBL" id="HACA01010331">
    <property type="protein sequence ID" value="CDW27692.1"/>
    <property type="molecule type" value="Transcribed_RNA"/>
</dbReference>
<organism evidence="2">
    <name type="scientific">Lepeophtheirus salmonis</name>
    <name type="common">Salmon louse</name>
    <name type="synonym">Caligus salmonis</name>
    <dbReference type="NCBI Taxonomy" id="72036"/>
    <lineage>
        <taxon>Eukaryota</taxon>
        <taxon>Metazoa</taxon>
        <taxon>Ecdysozoa</taxon>
        <taxon>Arthropoda</taxon>
        <taxon>Crustacea</taxon>
        <taxon>Multicrustacea</taxon>
        <taxon>Hexanauplia</taxon>
        <taxon>Copepoda</taxon>
        <taxon>Siphonostomatoida</taxon>
        <taxon>Caligidae</taxon>
        <taxon>Lepeophtheirus</taxon>
    </lineage>
</organism>
<evidence type="ECO:0000256" key="1">
    <source>
        <dbReference type="SAM" id="SignalP"/>
    </source>
</evidence>
<dbReference type="AlphaFoldDB" id="A0A0K2TPU6"/>
<proteinExistence type="predicted"/>
<reference evidence="2" key="1">
    <citation type="submission" date="2014-05" db="EMBL/GenBank/DDBJ databases">
        <authorList>
            <person name="Chronopoulou M."/>
        </authorList>
    </citation>
    <scope>NUCLEOTIDE SEQUENCE</scope>
    <source>
        <tissue evidence="2">Whole organism</tissue>
    </source>
</reference>